<proteinExistence type="predicted"/>
<dbReference type="PANTHER" id="PTHR43649">
    <property type="entry name" value="ARABINOSE-BINDING PROTEIN-RELATED"/>
    <property type="match status" value="1"/>
</dbReference>
<feature type="chain" id="PRO_5039686179" description="Extracellular solute-binding protein" evidence="1">
    <location>
        <begin position="27"/>
        <end position="446"/>
    </location>
</feature>
<feature type="signal peptide" evidence="1">
    <location>
        <begin position="1"/>
        <end position="26"/>
    </location>
</feature>
<keyword evidence="1" id="KW-0732">Signal</keyword>
<evidence type="ECO:0000313" key="2">
    <source>
        <dbReference type="EMBL" id="CAG7648240.1"/>
    </source>
</evidence>
<evidence type="ECO:0000256" key="1">
    <source>
        <dbReference type="SAM" id="SignalP"/>
    </source>
</evidence>
<organism evidence="2 3">
    <name type="scientific">Paenibacillus solanacearum</name>
    <dbReference type="NCBI Taxonomy" id="2048548"/>
    <lineage>
        <taxon>Bacteria</taxon>
        <taxon>Bacillati</taxon>
        <taxon>Bacillota</taxon>
        <taxon>Bacilli</taxon>
        <taxon>Bacillales</taxon>
        <taxon>Paenibacillaceae</taxon>
        <taxon>Paenibacillus</taxon>
    </lineage>
</organism>
<reference evidence="2" key="1">
    <citation type="submission" date="2021-06" db="EMBL/GenBank/DDBJ databases">
        <authorList>
            <person name="Criscuolo A."/>
        </authorList>
    </citation>
    <scope>NUCLEOTIDE SEQUENCE</scope>
    <source>
        <strain evidence="2">CIP111600</strain>
    </source>
</reference>
<dbReference type="RefSeq" id="WP_218095274.1">
    <property type="nucleotide sequence ID" value="NZ_CAJVAS010000041.1"/>
</dbReference>
<evidence type="ECO:0000313" key="3">
    <source>
        <dbReference type="Proteomes" id="UP000693672"/>
    </source>
</evidence>
<accession>A0A916K6C1</accession>
<evidence type="ECO:0008006" key="4">
    <source>
        <dbReference type="Google" id="ProtNLM"/>
    </source>
</evidence>
<protein>
    <recommendedName>
        <fullName evidence="4">Extracellular solute-binding protein</fullName>
    </recommendedName>
</protein>
<comment type="caution">
    <text evidence="2">The sequence shown here is derived from an EMBL/GenBank/DDBJ whole genome shotgun (WGS) entry which is preliminary data.</text>
</comment>
<dbReference type="Pfam" id="PF01547">
    <property type="entry name" value="SBP_bac_1"/>
    <property type="match status" value="1"/>
</dbReference>
<dbReference type="PROSITE" id="PS51257">
    <property type="entry name" value="PROKAR_LIPOPROTEIN"/>
    <property type="match status" value="1"/>
</dbReference>
<gene>
    <name evidence="2" type="ORF">PAESOLCIP111_05560</name>
</gene>
<dbReference type="InterPro" id="IPR050490">
    <property type="entry name" value="Bact_solute-bd_prot1"/>
</dbReference>
<dbReference type="Proteomes" id="UP000693672">
    <property type="component" value="Unassembled WGS sequence"/>
</dbReference>
<dbReference type="EMBL" id="CAJVAS010000041">
    <property type="protein sequence ID" value="CAG7648240.1"/>
    <property type="molecule type" value="Genomic_DNA"/>
</dbReference>
<sequence length="446" mass="49439">MRSISGVQKKVLVVASLALLCSSMFVGCSKSEQKPSAAPAQGAAESPDTGPSEPVTIKVFQQYAGITDLDFNYWMKQPVEKKFPKVTLELVRAGKGTMPVELLSTGEYPDITFTSSLNMLNFTDLNIPADVSELIKKYNVDMSKFQPRGINEIKSFSSKNEMLAMPFSLNFGLLFYNKNIFERYGIPFPKDGMTLEDTIKIAKVLGSASEGKIAAFEPNSPSRLGISRLLPKVDPKTNKSLLNTEPWKEYFDLYQQIRSIPGNATSGNLVNRFFKDQNVGMTLTYGGTFGNSEAFHQEGADMSFWDVATFPIQSGSGPKGIETEERLLLLSSTSKNKDLAFKIMNFLSSQEVQELVAKRGQMSVLNDTKTKELFGSELPSLKGKNIQAAFKNVYNANPMPTKYDKEVELIAEKAMNTGVLKEKKDINTALREAHEEANKKIAELMK</sequence>
<dbReference type="InterPro" id="IPR006059">
    <property type="entry name" value="SBP"/>
</dbReference>
<keyword evidence="3" id="KW-1185">Reference proteome</keyword>
<name>A0A916K6C1_9BACL</name>
<dbReference type="AlphaFoldDB" id="A0A916K6C1"/>